<keyword evidence="2 9" id="KW-0813">Transport</keyword>
<keyword evidence="11" id="KW-1185">Reference proteome</keyword>
<dbReference type="InterPro" id="IPR037673">
    <property type="entry name" value="MSC/AndL"/>
</dbReference>
<evidence type="ECO:0000256" key="7">
    <source>
        <dbReference type="ARBA" id="ARBA00023136"/>
    </source>
</evidence>
<evidence type="ECO:0000256" key="8">
    <source>
        <dbReference type="ARBA" id="ARBA00023303"/>
    </source>
</evidence>
<comment type="similarity">
    <text evidence="9">Belongs to the MscL family.</text>
</comment>
<dbReference type="RefSeq" id="WP_100423154.1">
    <property type="nucleotide sequence ID" value="NZ_BOOX01000020.1"/>
</dbReference>
<comment type="function">
    <text evidence="9">Channel that opens in response to stretch forces in the membrane lipid bilayer. May participate in the regulation of osmotic pressure changes within the cell.</text>
</comment>
<keyword evidence="7 9" id="KW-0472">Membrane</keyword>
<dbReference type="GO" id="GO:0008381">
    <property type="term" value="F:mechanosensitive monoatomic ion channel activity"/>
    <property type="evidence" value="ECO:0007669"/>
    <property type="project" value="UniProtKB-UniRule"/>
</dbReference>
<dbReference type="GO" id="GO:0005886">
    <property type="term" value="C:plasma membrane"/>
    <property type="evidence" value="ECO:0007669"/>
    <property type="project" value="UniProtKB-SubCell"/>
</dbReference>
<dbReference type="Proteomes" id="UP000231693">
    <property type="component" value="Unassembled WGS sequence"/>
</dbReference>
<dbReference type="OrthoDB" id="9810350at2"/>
<keyword evidence="5 9" id="KW-1133">Transmembrane helix</keyword>
<keyword evidence="6 9" id="KW-0406">Ion transport</keyword>
<evidence type="ECO:0000256" key="4">
    <source>
        <dbReference type="ARBA" id="ARBA00022692"/>
    </source>
</evidence>
<evidence type="ECO:0000256" key="2">
    <source>
        <dbReference type="ARBA" id="ARBA00022448"/>
    </source>
</evidence>
<comment type="caution">
    <text evidence="10">The sequence shown here is derived from an EMBL/GenBank/DDBJ whole genome shotgun (WGS) entry which is preliminary data.</text>
</comment>
<dbReference type="SUPFAM" id="SSF81330">
    <property type="entry name" value="Gated mechanosensitive channel"/>
    <property type="match status" value="1"/>
</dbReference>
<dbReference type="NCBIfam" id="TIGR00220">
    <property type="entry name" value="mscL"/>
    <property type="match status" value="1"/>
</dbReference>
<keyword evidence="8 9" id="KW-0407">Ion channel</keyword>
<evidence type="ECO:0000313" key="10">
    <source>
        <dbReference type="EMBL" id="PJJ70132.1"/>
    </source>
</evidence>
<dbReference type="AlphaFoldDB" id="A0A2M9CE41"/>
<gene>
    <name evidence="9" type="primary">mscL</name>
    <name evidence="10" type="ORF">CLV28_1960</name>
</gene>
<accession>A0A2M9CE41</accession>
<comment type="subunit">
    <text evidence="9">Homopentamer.</text>
</comment>
<dbReference type="PRINTS" id="PR01264">
    <property type="entry name" value="MECHCHANNEL"/>
</dbReference>
<dbReference type="Pfam" id="PF01741">
    <property type="entry name" value="MscL"/>
    <property type="match status" value="1"/>
</dbReference>
<dbReference type="PANTHER" id="PTHR30266">
    <property type="entry name" value="MECHANOSENSITIVE CHANNEL MSCL"/>
    <property type="match status" value="1"/>
</dbReference>
<protein>
    <recommendedName>
        <fullName evidence="9">Large-conductance mechanosensitive channel</fullName>
    </recommendedName>
</protein>
<dbReference type="InterPro" id="IPR001185">
    <property type="entry name" value="MS_channel"/>
</dbReference>
<name>A0A2M9CE41_9CELL</name>
<evidence type="ECO:0000256" key="1">
    <source>
        <dbReference type="ARBA" id="ARBA00004141"/>
    </source>
</evidence>
<dbReference type="EMBL" id="PGFE01000003">
    <property type="protein sequence ID" value="PJJ70132.1"/>
    <property type="molecule type" value="Genomic_DNA"/>
</dbReference>
<evidence type="ECO:0000313" key="11">
    <source>
        <dbReference type="Proteomes" id="UP000231693"/>
    </source>
</evidence>
<feature type="transmembrane region" description="Helical" evidence="9">
    <location>
        <begin position="20"/>
        <end position="50"/>
    </location>
</feature>
<evidence type="ECO:0000256" key="5">
    <source>
        <dbReference type="ARBA" id="ARBA00022989"/>
    </source>
</evidence>
<dbReference type="Gene3D" id="1.10.1200.120">
    <property type="entry name" value="Large-conductance mechanosensitive channel, MscL, domain 1"/>
    <property type="match status" value="1"/>
</dbReference>
<sequence>MNRVFRGFREFIVRGNAVDLAVGVVIGAAFSEVVTSIVTGVLNPLIAAIFGETDLSGVWNVTIRTFEDGSDPAVISFGLVLNALLQFLLVAAAIYFAIVLPMNALAERRARRKAEVEGDTEKESALSDEVVALHEIRDLLAAGGLSGGSELPVTPRH</sequence>
<dbReference type="InterPro" id="IPR036019">
    <property type="entry name" value="MscL_channel"/>
</dbReference>
<feature type="transmembrane region" description="Helical" evidence="9">
    <location>
        <begin position="74"/>
        <end position="102"/>
    </location>
</feature>
<comment type="subcellular location">
    <subcellularLocation>
        <location evidence="9">Cell membrane</location>
        <topology evidence="9">Multi-pass membrane protein</topology>
    </subcellularLocation>
    <subcellularLocation>
        <location evidence="1">Membrane</location>
        <topology evidence="1">Multi-pass membrane protein</topology>
    </subcellularLocation>
</comment>
<keyword evidence="3 9" id="KW-1003">Cell membrane</keyword>
<organism evidence="10 11">
    <name type="scientific">Sediminihabitans luteus</name>
    <dbReference type="NCBI Taxonomy" id="1138585"/>
    <lineage>
        <taxon>Bacteria</taxon>
        <taxon>Bacillati</taxon>
        <taxon>Actinomycetota</taxon>
        <taxon>Actinomycetes</taxon>
        <taxon>Micrococcales</taxon>
        <taxon>Cellulomonadaceae</taxon>
        <taxon>Sediminihabitans</taxon>
    </lineage>
</organism>
<keyword evidence="4 9" id="KW-0812">Transmembrane</keyword>
<dbReference type="HAMAP" id="MF_00115">
    <property type="entry name" value="MscL"/>
    <property type="match status" value="1"/>
</dbReference>
<proteinExistence type="inferred from homology"/>
<dbReference type="PANTHER" id="PTHR30266:SF2">
    <property type="entry name" value="LARGE-CONDUCTANCE MECHANOSENSITIVE CHANNEL"/>
    <property type="match status" value="1"/>
</dbReference>
<evidence type="ECO:0000256" key="9">
    <source>
        <dbReference type="HAMAP-Rule" id="MF_00115"/>
    </source>
</evidence>
<reference evidence="10 11" key="1">
    <citation type="submission" date="2017-11" db="EMBL/GenBank/DDBJ databases">
        <title>Genomic Encyclopedia of Archaeal and Bacterial Type Strains, Phase II (KMG-II): From Individual Species to Whole Genera.</title>
        <authorList>
            <person name="Goeker M."/>
        </authorList>
    </citation>
    <scope>NUCLEOTIDE SEQUENCE [LARGE SCALE GENOMIC DNA]</scope>
    <source>
        <strain evidence="10 11">DSM 25478</strain>
    </source>
</reference>
<evidence type="ECO:0000256" key="3">
    <source>
        <dbReference type="ARBA" id="ARBA00022475"/>
    </source>
</evidence>
<evidence type="ECO:0000256" key="6">
    <source>
        <dbReference type="ARBA" id="ARBA00023065"/>
    </source>
</evidence>